<reference evidence="3 4" key="1">
    <citation type="journal article" date="2018" name="BMC Genomics">
        <title>The genome of Naegleria lovaniensis, the basis for a comparative approach to unravel pathogenicity factors of the human pathogenic amoeba N. fowleri.</title>
        <authorList>
            <person name="Liechti N."/>
            <person name="Schurch N."/>
            <person name="Bruggmann R."/>
            <person name="Wittwer M."/>
        </authorList>
    </citation>
    <scope>NUCLEOTIDE SEQUENCE [LARGE SCALE GENOMIC DNA]</scope>
    <source>
        <strain evidence="3 4">ATCC 30569</strain>
    </source>
</reference>
<feature type="compositionally biased region" description="Low complexity" evidence="1">
    <location>
        <begin position="413"/>
        <end position="427"/>
    </location>
</feature>
<name>A0AA88GMJ5_NAELO</name>
<feature type="domain" description="Serine aminopeptidase S33" evidence="2">
    <location>
        <begin position="129"/>
        <end position="281"/>
    </location>
</feature>
<dbReference type="AlphaFoldDB" id="A0AA88GMJ5"/>
<feature type="compositionally biased region" description="Low complexity" evidence="1">
    <location>
        <begin position="75"/>
        <end position="88"/>
    </location>
</feature>
<dbReference type="GO" id="GO:0008474">
    <property type="term" value="F:palmitoyl-(protein) hydrolase activity"/>
    <property type="evidence" value="ECO:0007669"/>
    <property type="project" value="TreeGrafter"/>
</dbReference>
<comment type="caution">
    <text evidence="3">The sequence shown here is derived from an EMBL/GenBank/DDBJ whole genome shotgun (WGS) entry which is preliminary data.</text>
</comment>
<feature type="region of interest" description="Disordered" evidence="1">
    <location>
        <begin position="75"/>
        <end position="112"/>
    </location>
</feature>
<dbReference type="GeneID" id="68096887"/>
<dbReference type="InterPro" id="IPR022742">
    <property type="entry name" value="Hydrolase_4"/>
</dbReference>
<dbReference type="Gene3D" id="3.40.50.1820">
    <property type="entry name" value="alpha/beta hydrolase"/>
    <property type="match status" value="1"/>
</dbReference>
<organism evidence="3 4">
    <name type="scientific">Naegleria lovaniensis</name>
    <name type="common">Amoeba</name>
    <dbReference type="NCBI Taxonomy" id="51637"/>
    <lineage>
        <taxon>Eukaryota</taxon>
        <taxon>Discoba</taxon>
        <taxon>Heterolobosea</taxon>
        <taxon>Tetramitia</taxon>
        <taxon>Eutetramitia</taxon>
        <taxon>Vahlkampfiidae</taxon>
        <taxon>Naegleria</taxon>
    </lineage>
</organism>
<dbReference type="Pfam" id="PF12146">
    <property type="entry name" value="Hydrolase_4"/>
    <property type="match status" value="1"/>
</dbReference>
<dbReference type="PANTHER" id="PTHR12277">
    <property type="entry name" value="ALPHA/BETA HYDROLASE DOMAIN-CONTAINING PROTEIN"/>
    <property type="match status" value="1"/>
</dbReference>
<keyword evidence="4" id="KW-1185">Reference proteome</keyword>
<evidence type="ECO:0000256" key="1">
    <source>
        <dbReference type="SAM" id="MobiDB-lite"/>
    </source>
</evidence>
<dbReference type="SUPFAM" id="SSF53474">
    <property type="entry name" value="alpha/beta-Hydrolases"/>
    <property type="match status" value="1"/>
</dbReference>
<evidence type="ECO:0000313" key="4">
    <source>
        <dbReference type="Proteomes" id="UP000816034"/>
    </source>
</evidence>
<dbReference type="GO" id="GO:0016020">
    <property type="term" value="C:membrane"/>
    <property type="evidence" value="ECO:0007669"/>
    <property type="project" value="TreeGrafter"/>
</dbReference>
<dbReference type="RefSeq" id="XP_044548774.1">
    <property type="nucleotide sequence ID" value="XM_044694071.1"/>
</dbReference>
<feature type="region of interest" description="Disordered" evidence="1">
    <location>
        <begin position="411"/>
        <end position="440"/>
    </location>
</feature>
<accession>A0AA88GMJ5</accession>
<evidence type="ECO:0000313" key="3">
    <source>
        <dbReference type="EMBL" id="KAG2383095.1"/>
    </source>
</evidence>
<evidence type="ECO:0000259" key="2">
    <source>
        <dbReference type="Pfam" id="PF12146"/>
    </source>
</evidence>
<feature type="compositionally biased region" description="Polar residues" evidence="1">
    <location>
        <begin position="89"/>
        <end position="99"/>
    </location>
</feature>
<gene>
    <name evidence="3" type="ORF">C9374_004432</name>
</gene>
<dbReference type="InterPro" id="IPR029058">
    <property type="entry name" value="AB_hydrolase_fold"/>
</dbReference>
<proteinExistence type="predicted"/>
<dbReference type="EMBL" id="PYSW02000021">
    <property type="protein sequence ID" value="KAG2383095.1"/>
    <property type="molecule type" value="Genomic_DNA"/>
</dbReference>
<feature type="region of interest" description="Disordered" evidence="1">
    <location>
        <begin position="352"/>
        <end position="379"/>
    </location>
</feature>
<dbReference type="PANTHER" id="PTHR12277:SF81">
    <property type="entry name" value="PROTEIN ABHD13"/>
    <property type="match status" value="1"/>
</dbReference>
<protein>
    <recommendedName>
        <fullName evidence="2">Serine aminopeptidase S33 domain-containing protein</fullName>
    </recommendedName>
</protein>
<sequence>MPRGQARILEYLPSIFNLPFEDIMLDTLDGKAKIHCWFLRYIPSGGSVDSSFLQHKKSTDQANDDEDAIFSFHHSSSSITSPSSSSSTQGNSLSGDNLPQQQQDTKKKIKKGTSSMMLQYKKQLQYTPTIIMFHGNAGNISHRLTNARDMYRSCKCNIFMVEYRGYGRSTGEPSEEGLKNDAETAIRYLLEKRSDINPNNIFIFGRSLGGAVAIYLASKYANVVRGVIVENTFISVPKLIPSLFPYRYVVPILQYFCINKWDNEAILKYSTFRNDFHRKRLNGDLPFLFISGRKDELIPPLHMDTLIEVYCERYGDYCYVKRFEEGTHYGTWLCPGYYLNLHRFIKKFRVNPPPVSESRSRKASSATPTTVKPHMPISSTDQIHTSGDDILIQDNITLTYADSLTIPEHHNHSSGYNSGASSGANSGDNTPRKKGTYMFR</sequence>
<dbReference type="Proteomes" id="UP000816034">
    <property type="component" value="Unassembled WGS sequence"/>
</dbReference>